<accession>A0A538S755</accession>
<dbReference type="InterPro" id="IPR000297">
    <property type="entry name" value="PPIase_PpiC"/>
</dbReference>
<dbReference type="Pfam" id="PF00639">
    <property type="entry name" value="Rotamase"/>
    <property type="match status" value="1"/>
</dbReference>
<feature type="non-terminal residue" evidence="4">
    <location>
        <position position="301"/>
    </location>
</feature>
<dbReference type="PROSITE" id="PS50198">
    <property type="entry name" value="PPIC_PPIASE_2"/>
    <property type="match status" value="1"/>
</dbReference>
<dbReference type="PROSITE" id="PS51318">
    <property type="entry name" value="TAT"/>
    <property type="match status" value="1"/>
</dbReference>
<dbReference type="PANTHER" id="PTHR47245:SF2">
    <property type="entry name" value="PEPTIDYL-PROLYL CIS-TRANS ISOMERASE HP_0175-RELATED"/>
    <property type="match status" value="1"/>
</dbReference>
<dbReference type="InterPro" id="IPR023058">
    <property type="entry name" value="PPIase_PpiC_CS"/>
</dbReference>
<dbReference type="Proteomes" id="UP000317716">
    <property type="component" value="Unassembled WGS sequence"/>
</dbReference>
<dbReference type="SUPFAM" id="SSF54534">
    <property type="entry name" value="FKBP-like"/>
    <property type="match status" value="1"/>
</dbReference>
<reference evidence="4 5" key="1">
    <citation type="journal article" date="2019" name="Nat. Microbiol.">
        <title>Mediterranean grassland soil C-N compound turnover is dependent on rainfall and depth, and is mediated by genomically divergent microorganisms.</title>
        <authorList>
            <person name="Diamond S."/>
            <person name="Andeer P.F."/>
            <person name="Li Z."/>
            <person name="Crits-Christoph A."/>
            <person name="Burstein D."/>
            <person name="Anantharaman K."/>
            <person name="Lane K.R."/>
            <person name="Thomas B.C."/>
            <person name="Pan C."/>
            <person name="Northen T.R."/>
            <person name="Banfield J.F."/>
        </authorList>
    </citation>
    <scope>NUCLEOTIDE SEQUENCE [LARGE SCALE GENOMIC DNA]</scope>
    <source>
        <strain evidence="4">WS_2</strain>
    </source>
</reference>
<feature type="signal peptide" evidence="2">
    <location>
        <begin position="1"/>
        <end position="23"/>
    </location>
</feature>
<dbReference type="InterPro" id="IPR046357">
    <property type="entry name" value="PPIase_dom_sf"/>
</dbReference>
<feature type="domain" description="PpiC" evidence="3">
    <location>
        <begin position="212"/>
        <end position="301"/>
    </location>
</feature>
<comment type="caution">
    <text evidence="4">The sequence shown here is derived from an EMBL/GenBank/DDBJ whole genome shotgun (WGS) entry which is preliminary data.</text>
</comment>
<evidence type="ECO:0000313" key="4">
    <source>
        <dbReference type="EMBL" id="TMQ47212.1"/>
    </source>
</evidence>
<dbReference type="InterPro" id="IPR027304">
    <property type="entry name" value="Trigger_fact/SurA_dom_sf"/>
</dbReference>
<gene>
    <name evidence="4" type="ORF">E6K72_14220</name>
</gene>
<keyword evidence="1" id="KW-0697">Rotamase</keyword>
<dbReference type="EMBL" id="VBOS01000544">
    <property type="protein sequence ID" value="TMQ47212.1"/>
    <property type="molecule type" value="Genomic_DNA"/>
</dbReference>
<dbReference type="InterPro" id="IPR050245">
    <property type="entry name" value="PrsA_foldase"/>
</dbReference>
<dbReference type="AlphaFoldDB" id="A0A538S755"/>
<keyword evidence="2" id="KW-0732">Signal</keyword>
<dbReference type="SUPFAM" id="SSF109998">
    <property type="entry name" value="Triger factor/SurA peptide-binding domain-like"/>
    <property type="match status" value="1"/>
</dbReference>
<dbReference type="GO" id="GO:0003755">
    <property type="term" value="F:peptidyl-prolyl cis-trans isomerase activity"/>
    <property type="evidence" value="ECO:0007669"/>
    <property type="project" value="UniProtKB-KW"/>
</dbReference>
<keyword evidence="1" id="KW-0413">Isomerase</keyword>
<organism evidence="4 5">
    <name type="scientific">Eiseniibacteriota bacterium</name>
    <dbReference type="NCBI Taxonomy" id="2212470"/>
    <lineage>
        <taxon>Bacteria</taxon>
        <taxon>Candidatus Eiseniibacteriota</taxon>
    </lineage>
</organism>
<dbReference type="InterPro" id="IPR006311">
    <property type="entry name" value="TAT_signal"/>
</dbReference>
<evidence type="ECO:0000256" key="1">
    <source>
        <dbReference type="PROSITE-ProRule" id="PRU00278"/>
    </source>
</evidence>
<sequence>MEILRRAVLAVALIAGVAAAAGAAPPSGAAAGKSGAATPGAATAKSAQARTASAAGGQHVDGVAAVVNDDVILQSDVEEQLYLLLARAQQQPDSDMVDTLRRQVLDQLIDDKLIVAEAKRQGLTVSDVEVDRVVEQQLAQKVQELGEEQAFREQLRRENTTEDRLREKYHHDVRLQMLGQRLLAKQFPSRAVPQAEAEAFFKANPSKFPKAPAEVRLSVIQIPVTPDSAASAKGRDAVLEARKRIEGGEKFAKVAADVSDDPNSARSGGDLGFFTQGTMEPAIDKAAFSLKLGKLSDPVLT</sequence>
<dbReference type="PROSITE" id="PS01096">
    <property type="entry name" value="PPIC_PPIASE_1"/>
    <property type="match status" value="1"/>
</dbReference>
<protein>
    <recommendedName>
        <fullName evidence="3">PpiC domain-containing protein</fullName>
    </recommendedName>
</protein>
<dbReference type="PANTHER" id="PTHR47245">
    <property type="entry name" value="PEPTIDYLPROLYL ISOMERASE"/>
    <property type="match status" value="1"/>
</dbReference>
<dbReference type="Gene3D" id="1.10.4030.10">
    <property type="entry name" value="Porin chaperone SurA, peptide-binding domain"/>
    <property type="match status" value="1"/>
</dbReference>
<dbReference type="Pfam" id="PF13624">
    <property type="entry name" value="SurA_N_3"/>
    <property type="match status" value="1"/>
</dbReference>
<proteinExistence type="predicted"/>
<evidence type="ECO:0000259" key="3">
    <source>
        <dbReference type="PROSITE" id="PS50198"/>
    </source>
</evidence>
<evidence type="ECO:0000313" key="5">
    <source>
        <dbReference type="Proteomes" id="UP000317716"/>
    </source>
</evidence>
<feature type="chain" id="PRO_5021720962" description="PpiC domain-containing protein" evidence="2">
    <location>
        <begin position="24"/>
        <end position="301"/>
    </location>
</feature>
<name>A0A538S755_UNCEI</name>
<dbReference type="Gene3D" id="3.10.50.40">
    <property type="match status" value="1"/>
</dbReference>
<evidence type="ECO:0000256" key="2">
    <source>
        <dbReference type="SAM" id="SignalP"/>
    </source>
</evidence>